<evidence type="ECO:0000313" key="7">
    <source>
        <dbReference type="EMBL" id="OBA27639.1"/>
    </source>
</evidence>
<dbReference type="GO" id="GO:0005524">
    <property type="term" value="F:ATP binding"/>
    <property type="evidence" value="ECO:0007669"/>
    <property type="project" value="UniProtKB-UniRule"/>
</dbReference>
<dbReference type="InterPro" id="IPR036961">
    <property type="entry name" value="Kinesin_motor_dom_sf"/>
</dbReference>
<sequence length="628" mass="73023">IDSFYKENVEELNELIANLKEWENKYSELNNKYQILEKKLNDEIVPEIEMQKNLVMERKNYYDELKQDNDFQIQNFDKKIELMKNSLETQKLEIIQKNQTKIATKEAEYFKERTDYTKQKDDERQKLLEEIEVLKKEKEAKIKKLGSTEEMDAAELQMGYEMNTIKSKNLITLHQESEKLAVINEDLKKEIENISNNIHIKLTPMGVNLKRQIETETLSLNKIIKKRIKKIEESVVVAKQYEQMQMKYNELQTQLSLYDKKIRDTNDSIQYHKDQLQEKEMERRTLHNELQDLRGNIRVFCRIRPEKNPQFIMKEVNNVCDKFVSSPQKTKNNDTSNNSTIFSFDRIFDETASNNDVFDEVSQLVQSSLDGYKVCIFAYGQTGSGKTFTMLNPDDGIIPSTLRHIYSWIDNLKPLGWEYKIKIQFVEIYNENIIDLFADKKNAQQQSNNNKKIEIRHLDGKTTLTNVEQIDITHSTNAELILRNAMKIRATAATKENDHSSRSHSIFTISLNGHNKITSKACEGVLNLIDLAGSERLNKSQATGDRLKETKAINKSLSCLGDVIHSLSSCSNLKTSHIPFRNSKLTYMLQNYLTGDGKTLMFVNVSSRSYVETINSLRFSSKVNNTKM</sequence>
<protein>
    <recommendedName>
        <fullName evidence="4">Kinesin-like protein</fullName>
    </recommendedName>
</protein>
<feature type="domain" description="Kinesin motor" evidence="6">
    <location>
        <begin position="296"/>
        <end position="626"/>
    </location>
</feature>
<keyword evidence="3 4" id="KW-0505">Motor protein</keyword>
<gene>
    <name evidence="7" type="ORF">HANVADRAFT_11665</name>
</gene>
<dbReference type="Pfam" id="PF00225">
    <property type="entry name" value="Kinesin"/>
    <property type="match status" value="1"/>
</dbReference>
<evidence type="ECO:0000256" key="1">
    <source>
        <dbReference type="ARBA" id="ARBA00022741"/>
    </source>
</evidence>
<accession>A0A1B7TFV9</accession>
<feature type="coiled-coil region" evidence="5">
    <location>
        <begin position="241"/>
        <end position="296"/>
    </location>
</feature>
<keyword evidence="2 3" id="KW-0067">ATP-binding</keyword>
<feature type="coiled-coil region" evidence="5">
    <location>
        <begin position="5"/>
        <end position="39"/>
    </location>
</feature>
<evidence type="ECO:0000256" key="2">
    <source>
        <dbReference type="ARBA" id="ARBA00022840"/>
    </source>
</evidence>
<dbReference type="SMART" id="SM00129">
    <property type="entry name" value="KISc"/>
    <property type="match status" value="1"/>
</dbReference>
<evidence type="ECO:0000313" key="8">
    <source>
        <dbReference type="Proteomes" id="UP000092321"/>
    </source>
</evidence>
<dbReference type="PANTHER" id="PTHR47972:SF28">
    <property type="entry name" value="KINESIN-LIKE PROTEIN KLP-3"/>
    <property type="match status" value="1"/>
</dbReference>
<dbReference type="EMBL" id="LXPE01000007">
    <property type="protein sequence ID" value="OBA27639.1"/>
    <property type="molecule type" value="Genomic_DNA"/>
</dbReference>
<proteinExistence type="inferred from homology"/>
<dbReference type="OrthoDB" id="3176171at2759"/>
<dbReference type="InterPro" id="IPR027640">
    <property type="entry name" value="Kinesin-like_fam"/>
</dbReference>
<dbReference type="GO" id="GO:0005874">
    <property type="term" value="C:microtubule"/>
    <property type="evidence" value="ECO:0007669"/>
    <property type="project" value="UniProtKB-KW"/>
</dbReference>
<organism evidence="7 8">
    <name type="scientific">Hanseniaspora valbyensis NRRL Y-1626</name>
    <dbReference type="NCBI Taxonomy" id="766949"/>
    <lineage>
        <taxon>Eukaryota</taxon>
        <taxon>Fungi</taxon>
        <taxon>Dikarya</taxon>
        <taxon>Ascomycota</taxon>
        <taxon>Saccharomycotina</taxon>
        <taxon>Saccharomycetes</taxon>
        <taxon>Saccharomycodales</taxon>
        <taxon>Saccharomycodaceae</taxon>
        <taxon>Hanseniaspora</taxon>
    </lineage>
</organism>
<keyword evidence="4" id="KW-0493">Microtubule</keyword>
<feature type="coiled-coil region" evidence="5">
    <location>
        <begin position="117"/>
        <end position="148"/>
    </location>
</feature>
<comment type="caution">
    <text evidence="7">The sequence shown here is derived from an EMBL/GenBank/DDBJ whole genome shotgun (WGS) entry which is preliminary data.</text>
</comment>
<feature type="non-terminal residue" evidence="7">
    <location>
        <position position="1"/>
    </location>
</feature>
<dbReference type="InterPro" id="IPR027417">
    <property type="entry name" value="P-loop_NTPase"/>
</dbReference>
<dbReference type="PRINTS" id="PR00380">
    <property type="entry name" value="KINESINHEAVY"/>
</dbReference>
<evidence type="ECO:0000259" key="6">
    <source>
        <dbReference type="PROSITE" id="PS50067"/>
    </source>
</evidence>
<dbReference type="PANTHER" id="PTHR47972">
    <property type="entry name" value="KINESIN-LIKE PROTEIN KLP-3"/>
    <property type="match status" value="1"/>
</dbReference>
<dbReference type="InterPro" id="IPR019821">
    <property type="entry name" value="Kinesin_motor_CS"/>
</dbReference>
<dbReference type="GO" id="GO:0007018">
    <property type="term" value="P:microtubule-based movement"/>
    <property type="evidence" value="ECO:0007669"/>
    <property type="project" value="InterPro"/>
</dbReference>
<name>A0A1B7TFV9_9ASCO</name>
<dbReference type="SUPFAM" id="SSF52540">
    <property type="entry name" value="P-loop containing nucleoside triphosphate hydrolases"/>
    <property type="match status" value="1"/>
</dbReference>
<evidence type="ECO:0000256" key="3">
    <source>
        <dbReference type="PROSITE-ProRule" id="PRU00283"/>
    </source>
</evidence>
<keyword evidence="5" id="KW-0175">Coiled coil</keyword>
<dbReference type="AlphaFoldDB" id="A0A1B7TFV9"/>
<dbReference type="PROSITE" id="PS00411">
    <property type="entry name" value="KINESIN_MOTOR_1"/>
    <property type="match status" value="1"/>
</dbReference>
<comment type="similarity">
    <text evidence="3 4">Belongs to the TRAFAC class myosin-kinesin ATPase superfamily. Kinesin family.</text>
</comment>
<feature type="binding site" evidence="3">
    <location>
        <begin position="380"/>
        <end position="387"/>
    </location>
    <ligand>
        <name>ATP</name>
        <dbReference type="ChEBI" id="CHEBI:30616"/>
    </ligand>
</feature>
<evidence type="ECO:0000256" key="4">
    <source>
        <dbReference type="RuleBase" id="RU000394"/>
    </source>
</evidence>
<dbReference type="PROSITE" id="PS50067">
    <property type="entry name" value="KINESIN_MOTOR_2"/>
    <property type="match status" value="1"/>
</dbReference>
<keyword evidence="8" id="KW-1185">Reference proteome</keyword>
<dbReference type="Gene3D" id="3.40.850.10">
    <property type="entry name" value="Kinesin motor domain"/>
    <property type="match status" value="1"/>
</dbReference>
<dbReference type="InterPro" id="IPR001752">
    <property type="entry name" value="Kinesin_motor_dom"/>
</dbReference>
<evidence type="ECO:0000256" key="5">
    <source>
        <dbReference type="SAM" id="Coils"/>
    </source>
</evidence>
<dbReference type="GO" id="GO:0008017">
    <property type="term" value="F:microtubule binding"/>
    <property type="evidence" value="ECO:0007669"/>
    <property type="project" value="InterPro"/>
</dbReference>
<dbReference type="GO" id="GO:0003777">
    <property type="term" value="F:microtubule motor activity"/>
    <property type="evidence" value="ECO:0007669"/>
    <property type="project" value="InterPro"/>
</dbReference>
<feature type="non-terminal residue" evidence="7">
    <location>
        <position position="628"/>
    </location>
</feature>
<dbReference type="Proteomes" id="UP000092321">
    <property type="component" value="Unassembled WGS sequence"/>
</dbReference>
<reference evidence="8" key="1">
    <citation type="journal article" date="2016" name="Proc. Natl. Acad. Sci. U.S.A.">
        <title>Comparative genomics of biotechnologically important yeasts.</title>
        <authorList>
            <person name="Riley R."/>
            <person name="Haridas S."/>
            <person name="Wolfe K.H."/>
            <person name="Lopes M.R."/>
            <person name="Hittinger C.T."/>
            <person name="Goeker M."/>
            <person name="Salamov A.A."/>
            <person name="Wisecaver J.H."/>
            <person name="Long T.M."/>
            <person name="Calvey C.H."/>
            <person name="Aerts A.L."/>
            <person name="Barry K.W."/>
            <person name="Choi C."/>
            <person name="Clum A."/>
            <person name="Coughlan A.Y."/>
            <person name="Deshpande S."/>
            <person name="Douglass A.P."/>
            <person name="Hanson S.J."/>
            <person name="Klenk H.-P."/>
            <person name="LaButti K.M."/>
            <person name="Lapidus A."/>
            <person name="Lindquist E.A."/>
            <person name="Lipzen A.M."/>
            <person name="Meier-Kolthoff J.P."/>
            <person name="Ohm R.A."/>
            <person name="Otillar R.P."/>
            <person name="Pangilinan J.L."/>
            <person name="Peng Y."/>
            <person name="Rokas A."/>
            <person name="Rosa C.A."/>
            <person name="Scheuner C."/>
            <person name="Sibirny A.A."/>
            <person name="Slot J.C."/>
            <person name="Stielow J.B."/>
            <person name="Sun H."/>
            <person name="Kurtzman C.P."/>
            <person name="Blackwell M."/>
            <person name="Grigoriev I.V."/>
            <person name="Jeffries T.W."/>
        </authorList>
    </citation>
    <scope>NUCLEOTIDE SEQUENCE [LARGE SCALE GENOMIC DNA]</scope>
    <source>
        <strain evidence="8">NRRL Y-1626</strain>
    </source>
</reference>
<keyword evidence="1 3" id="KW-0547">Nucleotide-binding</keyword>